<dbReference type="AlphaFoldDB" id="A0A2W5D8J8"/>
<feature type="transmembrane region" description="Helical" evidence="10">
    <location>
        <begin position="55"/>
        <end position="75"/>
    </location>
</feature>
<dbReference type="Gene3D" id="1.10.287.130">
    <property type="match status" value="1"/>
</dbReference>
<feature type="transmembrane region" description="Helical" evidence="10">
    <location>
        <begin position="148"/>
        <end position="166"/>
    </location>
</feature>
<evidence type="ECO:0000256" key="3">
    <source>
        <dbReference type="ARBA" id="ARBA00022553"/>
    </source>
</evidence>
<dbReference type="CDD" id="cd17546">
    <property type="entry name" value="REC_hyHK_CKI1_RcsC-like"/>
    <property type="match status" value="1"/>
</dbReference>
<dbReference type="PANTHER" id="PTHR45339:SF1">
    <property type="entry name" value="HYBRID SIGNAL TRANSDUCTION HISTIDINE KINASE J"/>
    <property type="match status" value="1"/>
</dbReference>
<dbReference type="SMART" id="SM00448">
    <property type="entry name" value="REC"/>
    <property type="match status" value="2"/>
</dbReference>
<keyword evidence="8" id="KW-0902">Two-component regulatory system</keyword>
<dbReference type="PROSITE" id="PS50110">
    <property type="entry name" value="RESPONSE_REGULATORY"/>
    <property type="match status" value="2"/>
</dbReference>
<keyword evidence="6" id="KW-0418">Kinase</keyword>
<dbReference type="PANTHER" id="PTHR45339">
    <property type="entry name" value="HYBRID SIGNAL TRANSDUCTION HISTIDINE KINASE J"/>
    <property type="match status" value="1"/>
</dbReference>
<comment type="catalytic activity">
    <reaction evidence="1">
        <text>ATP + protein L-histidine = ADP + protein N-phospho-L-histidine.</text>
        <dbReference type="EC" id="2.7.13.3"/>
    </reaction>
</comment>
<feature type="modified residue" description="4-aspartylphosphate" evidence="9">
    <location>
        <position position="529"/>
    </location>
</feature>
<feature type="domain" description="Response regulatory" evidence="12">
    <location>
        <begin position="619"/>
        <end position="735"/>
    </location>
</feature>
<keyword evidence="5" id="KW-0547">Nucleotide-binding</keyword>
<evidence type="ECO:0000256" key="2">
    <source>
        <dbReference type="ARBA" id="ARBA00012438"/>
    </source>
</evidence>
<proteinExistence type="predicted"/>
<dbReference type="InterPro" id="IPR005467">
    <property type="entry name" value="His_kinase_dom"/>
</dbReference>
<gene>
    <name evidence="13" type="ORF">DI603_19520</name>
</gene>
<evidence type="ECO:0000259" key="11">
    <source>
        <dbReference type="PROSITE" id="PS50109"/>
    </source>
</evidence>
<keyword evidence="3 9" id="KW-0597">Phosphoprotein</keyword>
<dbReference type="SMART" id="SM00387">
    <property type="entry name" value="HATPase_c"/>
    <property type="match status" value="1"/>
</dbReference>
<feature type="transmembrane region" description="Helical" evidence="10">
    <location>
        <begin position="31"/>
        <end position="49"/>
    </location>
</feature>
<dbReference type="SMART" id="SM00388">
    <property type="entry name" value="HisKA"/>
    <property type="match status" value="1"/>
</dbReference>
<dbReference type="GO" id="GO:0005524">
    <property type="term" value="F:ATP binding"/>
    <property type="evidence" value="ECO:0007669"/>
    <property type="project" value="UniProtKB-KW"/>
</dbReference>
<protein>
    <recommendedName>
        <fullName evidence="2">histidine kinase</fullName>
        <ecNumber evidence="2">2.7.13.3</ecNumber>
    </recommendedName>
</protein>
<dbReference type="FunFam" id="1.10.287.130:FF:000002">
    <property type="entry name" value="Two-component osmosensing histidine kinase"/>
    <property type="match status" value="1"/>
</dbReference>
<dbReference type="Gene3D" id="3.40.50.2300">
    <property type="match status" value="2"/>
</dbReference>
<dbReference type="InterPro" id="IPR001789">
    <property type="entry name" value="Sig_transdc_resp-reg_receiver"/>
</dbReference>
<dbReference type="CDD" id="cd00082">
    <property type="entry name" value="HisKA"/>
    <property type="match status" value="1"/>
</dbReference>
<dbReference type="InterPro" id="IPR036890">
    <property type="entry name" value="HATPase_C_sf"/>
</dbReference>
<dbReference type="InterPro" id="IPR003594">
    <property type="entry name" value="HATPase_dom"/>
</dbReference>
<dbReference type="SUPFAM" id="SSF55874">
    <property type="entry name" value="ATPase domain of HSP90 chaperone/DNA topoisomerase II/histidine kinase"/>
    <property type="match status" value="1"/>
</dbReference>
<dbReference type="InterPro" id="IPR011006">
    <property type="entry name" value="CheY-like_superfamily"/>
</dbReference>
<evidence type="ECO:0000256" key="10">
    <source>
        <dbReference type="SAM" id="Phobius"/>
    </source>
</evidence>
<feature type="domain" description="Response regulatory" evidence="12">
    <location>
        <begin position="480"/>
        <end position="590"/>
    </location>
</feature>
<dbReference type="Gene3D" id="3.30.565.10">
    <property type="entry name" value="Histidine kinase-like ATPase, C-terminal domain"/>
    <property type="match status" value="1"/>
</dbReference>
<feature type="modified residue" description="4-aspartylphosphate" evidence="9">
    <location>
        <position position="668"/>
    </location>
</feature>
<dbReference type="PRINTS" id="PR00344">
    <property type="entry name" value="BCTRLSENSOR"/>
</dbReference>
<reference evidence="13 14" key="1">
    <citation type="submission" date="2017-08" db="EMBL/GenBank/DDBJ databases">
        <title>Infants hospitalized years apart are colonized by the same room-sourced microbial strains.</title>
        <authorList>
            <person name="Brooks B."/>
            <person name="Olm M.R."/>
            <person name="Firek B.A."/>
            <person name="Baker R."/>
            <person name="Thomas B.C."/>
            <person name="Morowitz M.J."/>
            <person name="Banfield J.F."/>
        </authorList>
    </citation>
    <scope>NUCLEOTIDE SEQUENCE [LARGE SCALE GENOMIC DNA]</scope>
    <source>
        <strain evidence="13">S2_012_000_R2_81</strain>
    </source>
</reference>
<keyword evidence="7" id="KW-0067">ATP-binding</keyword>
<evidence type="ECO:0000256" key="7">
    <source>
        <dbReference type="ARBA" id="ARBA00022840"/>
    </source>
</evidence>
<dbReference type="Pfam" id="PF02518">
    <property type="entry name" value="HATPase_c"/>
    <property type="match status" value="1"/>
</dbReference>
<evidence type="ECO:0000256" key="6">
    <source>
        <dbReference type="ARBA" id="ARBA00022777"/>
    </source>
</evidence>
<dbReference type="GO" id="GO:0000155">
    <property type="term" value="F:phosphorelay sensor kinase activity"/>
    <property type="evidence" value="ECO:0007669"/>
    <property type="project" value="InterPro"/>
</dbReference>
<keyword evidence="10" id="KW-0472">Membrane</keyword>
<dbReference type="Proteomes" id="UP000249633">
    <property type="component" value="Unassembled WGS sequence"/>
</dbReference>
<dbReference type="Pfam" id="PF00072">
    <property type="entry name" value="Response_reg"/>
    <property type="match status" value="2"/>
</dbReference>
<accession>A0A2W5D8J8</accession>
<feature type="transmembrane region" description="Helical" evidence="10">
    <location>
        <begin position="96"/>
        <end position="116"/>
    </location>
</feature>
<dbReference type="SUPFAM" id="SSF52172">
    <property type="entry name" value="CheY-like"/>
    <property type="match status" value="2"/>
</dbReference>
<name>A0A2W5D8J8_9BURK</name>
<sequence>MRQAGVKIHDAEDALELERLRYTVLGHNMRAGLFAGALGAFLLALGLTLGGDVDWGLFLGWACGVLACVSLYYFALAPWQSRLLLRGGLTAWGRCVTAFSLLWGAVWGLTACFFYEPHPVRLSVLVVLQVCMMMGCVQATAVRLGQTYAFMIPCVGPLVAIGMLDAQPLARAMALAVLVMLASALSYAHVFARTLLQSIQMRFENRRLNEALTEQRVRERTAVLEAASAHKSAFLATVSHEIRTPMNAIIGMSGLLMDTPLNAEQRDYAGTIRDSGETLLTIINDILDFSKIEAGRMDVEQHPFDLRDCVESALDLVAPRAADKHLDLAYEPEPGPAGELPATLLGDVTRLRQVLLNLLSNAVKFTEQGEVVVGVREEGGQLHFTVRDTGIGLTPEGLARLFQSFSQADSSTTRKYGGTGLGLAISKRLVELMGGTMWAESDGPGHGSRFHFTLPLLPAAPAPSPRREIMGMQPALKGRRMLVVDDNATNRRILALQAAKWGMVVRDTESPLEALQLVLSESFDLAVIDMHMPHMDGVTLAGRLRDVQPALPRVLFTSLGRREVEPGLFAAVMMKPLRQSQLFDTLVSVLHHDGVVQPPSMPAEPPRVDPQLAAAHPLRILVAEDNVVNQKLAVRLLGQMGYRIDLAANGVEAVEGVLRQAYDLVLMDVQMPEMDGLEATRQIIGRLGAQRPRIVAMTANAMQGDREACLAAGMDDYLTKPIRVEALAQMLHATPGAGA</sequence>
<dbReference type="EMBL" id="QFOD01000023">
    <property type="protein sequence ID" value="PZP28355.1"/>
    <property type="molecule type" value="Genomic_DNA"/>
</dbReference>
<feature type="domain" description="Histidine kinase" evidence="11">
    <location>
        <begin position="237"/>
        <end position="458"/>
    </location>
</feature>
<keyword evidence="10" id="KW-0812">Transmembrane</keyword>
<evidence type="ECO:0000313" key="14">
    <source>
        <dbReference type="Proteomes" id="UP000249633"/>
    </source>
</evidence>
<feature type="transmembrane region" description="Helical" evidence="10">
    <location>
        <begin position="172"/>
        <end position="192"/>
    </location>
</feature>
<organism evidence="13 14">
    <name type="scientific">Roseateles depolymerans</name>
    <dbReference type="NCBI Taxonomy" id="76731"/>
    <lineage>
        <taxon>Bacteria</taxon>
        <taxon>Pseudomonadati</taxon>
        <taxon>Pseudomonadota</taxon>
        <taxon>Betaproteobacteria</taxon>
        <taxon>Burkholderiales</taxon>
        <taxon>Sphaerotilaceae</taxon>
        <taxon>Roseateles</taxon>
    </lineage>
</organism>
<dbReference type="InterPro" id="IPR036097">
    <property type="entry name" value="HisK_dim/P_sf"/>
</dbReference>
<comment type="caution">
    <text evidence="13">The sequence shown here is derived from an EMBL/GenBank/DDBJ whole genome shotgun (WGS) entry which is preliminary data.</text>
</comment>
<evidence type="ECO:0000256" key="9">
    <source>
        <dbReference type="PROSITE-ProRule" id="PRU00169"/>
    </source>
</evidence>
<dbReference type="PROSITE" id="PS50109">
    <property type="entry name" value="HIS_KIN"/>
    <property type="match status" value="1"/>
</dbReference>
<dbReference type="InterPro" id="IPR003661">
    <property type="entry name" value="HisK_dim/P_dom"/>
</dbReference>
<evidence type="ECO:0000256" key="1">
    <source>
        <dbReference type="ARBA" id="ARBA00000085"/>
    </source>
</evidence>
<keyword evidence="4" id="KW-0808">Transferase</keyword>
<evidence type="ECO:0000313" key="13">
    <source>
        <dbReference type="EMBL" id="PZP28355.1"/>
    </source>
</evidence>
<evidence type="ECO:0000256" key="8">
    <source>
        <dbReference type="ARBA" id="ARBA00023012"/>
    </source>
</evidence>
<keyword evidence="10" id="KW-1133">Transmembrane helix</keyword>
<dbReference type="CDD" id="cd16922">
    <property type="entry name" value="HATPase_EvgS-ArcB-TorS-like"/>
    <property type="match status" value="1"/>
</dbReference>
<dbReference type="SUPFAM" id="SSF47384">
    <property type="entry name" value="Homodimeric domain of signal transducing histidine kinase"/>
    <property type="match status" value="1"/>
</dbReference>
<evidence type="ECO:0000259" key="12">
    <source>
        <dbReference type="PROSITE" id="PS50110"/>
    </source>
</evidence>
<evidence type="ECO:0000256" key="4">
    <source>
        <dbReference type="ARBA" id="ARBA00022679"/>
    </source>
</evidence>
<dbReference type="Pfam" id="PF00512">
    <property type="entry name" value="HisKA"/>
    <property type="match status" value="1"/>
</dbReference>
<dbReference type="FunFam" id="3.30.565.10:FF:000078">
    <property type="entry name" value="Two-component sensor histidine kinase"/>
    <property type="match status" value="1"/>
</dbReference>
<dbReference type="InterPro" id="IPR004358">
    <property type="entry name" value="Sig_transdc_His_kin-like_C"/>
</dbReference>
<dbReference type="EC" id="2.7.13.3" evidence="2"/>
<evidence type="ECO:0000256" key="5">
    <source>
        <dbReference type="ARBA" id="ARBA00022741"/>
    </source>
</evidence>
<dbReference type="CDD" id="cd00156">
    <property type="entry name" value="REC"/>
    <property type="match status" value="1"/>
</dbReference>